<name>A0A5B6VZ76_9ROSI</name>
<sequence length="85" mass="9602">MLFVNLIRCLVNGDGKKTKDEEKIKESARNSTHILSRVEPSISTEVNQRLLSCYSVDEVVAALKEMGPINVLGEDKFLTLFFRIC</sequence>
<reference evidence="2" key="1">
    <citation type="journal article" date="2019" name="Plant Biotechnol. J.">
        <title>Genome sequencing of the Australian wild diploid species Gossypium australe highlights disease resistance and delayed gland morphogenesis.</title>
        <authorList>
            <person name="Cai Y."/>
            <person name="Cai X."/>
            <person name="Wang Q."/>
            <person name="Wang P."/>
            <person name="Zhang Y."/>
            <person name="Cai C."/>
            <person name="Xu Y."/>
            <person name="Wang K."/>
            <person name="Zhou Z."/>
            <person name="Wang C."/>
            <person name="Geng S."/>
            <person name="Li B."/>
            <person name="Dong Q."/>
            <person name="Hou Y."/>
            <person name="Wang H."/>
            <person name="Ai P."/>
            <person name="Liu Z."/>
            <person name="Yi F."/>
            <person name="Sun M."/>
            <person name="An G."/>
            <person name="Cheng J."/>
            <person name="Zhang Y."/>
            <person name="Shi Q."/>
            <person name="Xie Y."/>
            <person name="Shi X."/>
            <person name="Chang Y."/>
            <person name="Huang F."/>
            <person name="Chen Y."/>
            <person name="Hong S."/>
            <person name="Mi L."/>
            <person name="Sun Q."/>
            <person name="Zhang L."/>
            <person name="Zhou B."/>
            <person name="Peng R."/>
            <person name="Zhang X."/>
            <person name="Liu F."/>
        </authorList>
    </citation>
    <scope>NUCLEOTIDE SEQUENCE [LARGE SCALE GENOMIC DNA]</scope>
    <source>
        <strain evidence="2">cv. PA1801</strain>
    </source>
</reference>
<organism evidence="1 2">
    <name type="scientific">Gossypium australe</name>
    <dbReference type="NCBI Taxonomy" id="47621"/>
    <lineage>
        <taxon>Eukaryota</taxon>
        <taxon>Viridiplantae</taxon>
        <taxon>Streptophyta</taxon>
        <taxon>Embryophyta</taxon>
        <taxon>Tracheophyta</taxon>
        <taxon>Spermatophyta</taxon>
        <taxon>Magnoliopsida</taxon>
        <taxon>eudicotyledons</taxon>
        <taxon>Gunneridae</taxon>
        <taxon>Pentapetalae</taxon>
        <taxon>rosids</taxon>
        <taxon>malvids</taxon>
        <taxon>Malvales</taxon>
        <taxon>Malvaceae</taxon>
        <taxon>Malvoideae</taxon>
        <taxon>Gossypium</taxon>
    </lineage>
</organism>
<protein>
    <submittedName>
        <fullName evidence="1">Uncharacterized protein</fullName>
    </submittedName>
</protein>
<dbReference type="Proteomes" id="UP000325315">
    <property type="component" value="Unassembled WGS sequence"/>
</dbReference>
<evidence type="ECO:0000313" key="1">
    <source>
        <dbReference type="EMBL" id="KAA3474383.1"/>
    </source>
</evidence>
<dbReference type="AlphaFoldDB" id="A0A5B6VZ76"/>
<evidence type="ECO:0000313" key="2">
    <source>
        <dbReference type="Proteomes" id="UP000325315"/>
    </source>
</evidence>
<proteinExistence type="predicted"/>
<dbReference type="OrthoDB" id="1741569at2759"/>
<dbReference type="EMBL" id="SMMG02000005">
    <property type="protein sequence ID" value="KAA3474383.1"/>
    <property type="molecule type" value="Genomic_DNA"/>
</dbReference>
<accession>A0A5B6VZ76</accession>
<comment type="caution">
    <text evidence="1">The sequence shown here is derived from an EMBL/GenBank/DDBJ whole genome shotgun (WGS) entry which is preliminary data.</text>
</comment>
<gene>
    <name evidence="1" type="ORF">EPI10_024678</name>
</gene>
<keyword evidence="2" id="KW-1185">Reference proteome</keyword>